<evidence type="ECO:0000256" key="4">
    <source>
        <dbReference type="ARBA" id="ARBA00022490"/>
    </source>
</evidence>
<feature type="domain" description="RecF/RecN/SMC N-terminal" evidence="11">
    <location>
        <begin position="3"/>
        <end position="340"/>
    </location>
</feature>
<dbReference type="PROSITE" id="PS00618">
    <property type="entry name" value="RECF_2"/>
    <property type="match status" value="1"/>
</dbReference>
<comment type="caution">
    <text evidence="12">The sequence shown here is derived from an EMBL/GenBank/DDBJ whole genome shotgun (WGS) entry which is preliminary data.</text>
</comment>
<evidence type="ECO:0000256" key="3">
    <source>
        <dbReference type="ARBA" id="ARBA00020170"/>
    </source>
</evidence>
<comment type="similarity">
    <text evidence="2 9 10">Belongs to the RecF family.</text>
</comment>
<dbReference type="Gene3D" id="1.20.1050.90">
    <property type="entry name" value="RecF/RecN/SMC, N-terminal domain"/>
    <property type="match status" value="1"/>
</dbReference>
<comment type="function">
    <text evidence="9 10">The RecF protein is involved in DNA metabolism; it is required for DNA replication and normal SOS inducibility. RecF binds preferentially to single-stranded, linear DNA. It also seems to bind ATP.</text>
</comment>
<keyword evidence="9 10" id="KW-0234">DNA repair</keyword>
<organism evidence="12 13">
    <name type="scientific">Kangiella japonica</name>
    <dbReference type="NCBI Taxonomy" id="647384"/>
    <lineage>
        <taxon>Bacteria</taxon>
        <taxon>Pseudomonadati</taxon>
        <taxon>Pseudomonadota</taxon>
        <taxon>Gammaproteobacteria</taxon>
        <taxon>Kangiellales</taxon>
        <taxon>Kangiellaceae</taxon>
        <taxon>Kangiella</taxon>
    </lineage>
</organism>
<dbReference type="EMBL" id="BAAAFM010000003">
    <property type="protein sequence ID" value="GAA0208063.1"/>
    <property type="molecule type" value="Genomic_DNA"/>
</dbReference>
<evidence type="ECO:0000256" key="1">
    <source>
        <dbReference type="ARBA" id="ARBA00004496"/>
    </source>
</evidence>
<evidence type="ECO:0000313" key="12">
    <source>
        <dbReference type="EMBL" id="GAA0208063.1"/>
    </source>
</evidence>
<evidence type="ECO:0000256" key="5">
    <source>
        <dbReference type="ARBA" id="ARBA00022705"/>
    </source>
</evidence>
<evidence type="ECO:0000256" key="9">
    <source>
        <dbReference type="HAMAP-Rule" id="MF_00365"/>
    </source>
</evidence>
<dbReference type="NCBIfam" id="TIGR00611">
    <property type="entry name" value="recf"/>
    <property type="match status" value="1"/>
</dbReference>
<dbReference type="InterPro" id="IPR042174">
    <property type="entry name" value="RecF_2"/>
</dbReference>
<evidence type="ECO:0000313" key="13">
    <source>
        <dbReference type="Proteomes" id="UP001501221"/>
    </source>
</evidence>
<evidence type="ECO:0000256" key="2">
    <source>
        <dbReference type="ARBA" id="ARBA00008016"/>
    </source>
</evidence>
<dbReference type="InterPro" id="IPR003395">
    <property type="entry name" value="RecF/RecN/SMC_N"/>
</dbReference>
<dbReference type="PANTHER" id="PTHR32182">
    <property type="entry name" value="DNA REPLICATION AND REPAIR PROTEIN RECF"/>
    <property type="match status" value="1"/>
</dbReference>
<comment type="subcellular location">
    <subcellularLocation>
        <location evidence="1 9 10">Cytoplasm</location>
    </subcellularLocation>
</comment>
<dbReference type="PANTHER" id="PTHR32182:SF0">
    <property type="entry name" value="DNA REPLICATION AND REPAIR PROTEIN RECF"/>
    <property type="match status" value="1"/>
</dbReference>
<keyword evidence="4 9" id="KW-0963">Cytoplasm</keyword>
<keyword evidence="8 9" id="KW-0238">DNA-binding</keyword>
<gene>
    <name evidence="9 12" type="primary">recF</name>
    <name evidence="12" type="ORF">GCM10009123_14450</name>
</gene>
<dbReference type="InterPro" id="IPR018078">
    <property type="entry name" value="DNA-binding_RecF_CS"/>
</dbReference>
<keyword evidence="9 10" id="KW-0227">DNA damage</keyword>
<evidence type="ECO:0000256" key="6">
    <source>
        <dbReference type="ARBA" id="ARBA00022741"/>
    </source>
</evidence>
<dbReference type="SUPFAM" id="SSF52540">
    <property type="entry name" value="P-loop containing nucleoside triphosphate hydrolases"/>
    <property type="match status" value="1"/>
</dbReference>
<proteinExistence type="inferred from homology"/>
<evidence type="ECO:0000256" key="8">
    <source>
        <dbReference type="ARBA" id="ARBA00023125"/>
    </source>
</evidence>
<reference evidence="12 13" key="1">
    <citation type="journal article" date="2019" name="Int. J. Syst. Evol. Microbiol.">
        <title>The Global Catalogue of Microorganisms (GCM) 10K type strain sequencing project: providing services to taxonomists for standard genome sequencing and annotation.</title>
        <authorList>
            <consortium name="The Broad Institute Genomics Platform"/>
            <consortium name="The Broad Institute Genome Sequencing Center for Infectious Disease"/>
            <person name="Wu L."/>
            <person name="Ma J."/>
        </authorList>
    </citation>
    <scope>NUCLEOTIDE SEQUENCE [LARGE SCALE GENOMIC DNA]</scope>
    <source>
        <strain evidence="12 13">JCM 16211</strain>
    </source>
</reference>
<feature type="binding site" evidence="9">
    <location>
        <begin position="30"/>
        <end position="37"/>
    </location>
    <ligand>
        <name>ATP</name>
        <dbReference type="ChEBI" id="CHEBI:30616"/>
    </ligand>
</feature>
<evidence type="ECO:0000256" key="7">
    <source>
        <dbReference type="ARBA" id="ARBA00022840"/>
    </source>
</evidence>
<sequence>MRVNQLTITQVRNLQNPSLNFSPRLNIFFGPNAAGKSSILESLYILGNGRSFRTTKHNNVITENNHDFTLFAKVESSDINHQLGFNRQRNGDTTIKLNSEPVNRLSTLAKLCPVQILSPEQYDLLVKGPGARRKQLDWGVFHVEHSVLEVWQKTNKILQHRNKLLKQKSGYSDVSVWDNQLVSLSEQVTQLRQAYCDKINPLFSQLCQQFLGQLDIKINLFPGWTDKHSIGLSAIYREQFEKDKKLGFTQSSIQKADLKFLIDGTKSAGDYLSRGQQKLLITAFKLAQLKVMQAYGQQAPVFLLDDIGAELDERHQNQLLDLLASQPNNQQIFITCVHLEPLKPLISHCDDLKLFHVEHGVVKEVAKDEIEVYEA</sequence>
<dbReference type="HAMAP" id="MF_00365">
    <property type="entry name" value="RecF"/>
    <property type="match status" value="1"/>
</dbReference>
<accession>A0ABN0T048</accession>
<keyword evidence="13" id="KW-1185">Reference proteome</keyword>
<evidence type="ECO:0000259" key="11">
    <source>
        <dbReference type="Pfam" id="PF02463"/>
    </source>
</evidence>
<dbReference type="RefSeq" id="WP_343988702.1">
    <property type="nucleotide sequence ID" value="NZ_BAAAFM010000003.1"/>
</dbReference>
<evidence type="ECO:0000256" key="10">
    <source>
        <dbReference type="RuleBase" id="RU000578"/>
    </source>
</evidence>
<dbReference type="Pfam" id="PF02463">
    <property type="entry name" value="SMC_N"/>
    <property type="match status" value="1"/>
</dbReference>
<dbReference type="InterPro" id="IPR001238">
    <property type="entry name" value="DNA-binding_RecF"/>
</dbReference>
<keyword evidence="9 10" id="KW-0742">SOS response</keyword>
<name>A0ABN0T048_9GAMM</name>
<dbReference type="Proteomes" id="UP001501221">
    <property type="component" value="Unassembled WGS sequence"/>
</dbReference>
<dbReference type="InterPro" id="IPR027417">
    <property type="entry name" value="P-loop_NTPase"/>
</dbReference>
<dbReference type="Gene3D" id="3.40.50.300">
    <property type="entry name" value="P-loop containing nucleotide triphosphate hydrolases"/>
    <property type="match status" value="1"/>
</dbReference>
<protein>
    <recommendedName>
        <fullName evidence="3 9">DNA replication and repair protein RecF</fullName>
    </recommendedName>
</protein>
<keyword evidence="6 9" id="KW-0547">Nucleotide-binding</keyword>
<keyword evidence="5 9" id="KW-0235">DNA replication</keyword>
<keyword evidence="7 9" id="KW-0067">ATP-binding</keyword>